<dbReference type="Gene3D" id="3.50.7.10">
    <property type="entry name" value="GroEL"/>
    <property type="match status" value="1"/>
</dbReference>
<dbReference type="InterPro" id="IPR050843">
    <property type="entry name" value="Glycosyl_Hydrlase_38"/>
</dbReference>
<dbReference type="PANTHER" id="PTHR11607">
    <property type="entry name" value="ALPHA-MANNOSIDASE"/>
    <property type="match status" value="1"/>
</dbReference>
<dbReference type="InterPro" id="IPR011682">
    <property type="entry name" value="Glyco_hydro_38_C"/>
</dbReference>
<dbReference type="SUPFAM" id="SSF52029">
    <property type="entry name" value="GroEL apical domain-like"/>
    <property type="match status" value="1"/>
</dbReference>
<dbReference type="EMBL" id="KV013377">
    <property type="protein sequence ID" value="KZV23774.1"/>
    <property type="molecule type" value="Genomic_DNA"/>
</dbReference>
<feature type="compositionally biased region" description="Polar residues" evidence="3">
    <location>
        <begin position="720"/>
        <end position="736"/>
    </location>
</feature>
<keyword evidence="2" id="KW-0143">Chaperone</keyword>
<protein>
    <recommendedName>
        <fullName evidence="8">Alpha-mannosidase</fullName>
    </recommendedName>
</protein>
<dbReference type="Pfam" id="PF07748">
    <property type="entry name" value="Glyco_hydro_38C"/>
    <property type="match status" value="2"/>
</dbReference>
<reference evidence="6 7" key="1">
    <citation type="journal article" date="2015" name="Proc. Natl. Acad. Sci. U.S.A.">
        <title>The resurrection genome of Boea hygrometrica: A blueprint for survival of dehydration.</title>
        <authorList>
            <person name="Xiao L."/>
            <person name="Yang G."/>
            <person name="Zhang L."/>
            <person name="Yang X."/>
            <person name="Zhao S."/>
            <person name="Ji Z."/>
            <person name="Zhou Q."/>
            <person name="Hu M."/>
            <person name="Wang Y."/>
            <person name="Chen M."/>
            <person name="Xu Y."/>
            <person name="Jin H."/>
            <person name="Xiao X."/>
            <person name="Hu G."/>
            <person name="Bao F."/>
            <person name="Hu Y."/>
            <person name="Wan P."/>
            <person name="Li L."/>
            <person name="Deng X."/>
            <person name="Kuang T."/>
            <person name="Xiang C."/>
            <person name="Zhu J.K."/>
            <person name="Oliver M.J."/>
            <person name="He Y."/>
        </authorList>
    </citation>
    <scope>NUCLEOTIDE SEQUENCE [LARGE SCALE GENOMIC DNA]</scope>
    <source>
        <strain evidence="7">cv. XS01</strain>
    </source>
</reference>
<feature type="domain" description="Lysosomal alpha-mannosidase-like central" evidence="5">
    <location>
        <begin position="5"/>
        <end position="27"/>
    </location>
</feature>
<dbReference type="GO" id="GO:0030246">
    <property type="term" value="F:carbohydrate binding"/>
    <property type="evidence" value="ECO:0007669"/>
    <property type="project" value="InterPro"/>
</dbReference>
<proteinExistence type="inferred from homology"/>
<evidence type="ECO:0000259" key="5">
    <source>
        <dbReference type="Pfam" id="PF21260"/>
    </source>
</evidence>
<sequence>MSASETPKFWLVFPASVPPLGWNSYFISKVSQKGNRRRGSMSMVALPTNETIEIGPGNFKLSFSSVSGQLKRISNSKTGVDVPVQQSYLWYSSSQGDSDPQCSGAYIFRPNGMPPSVVSRSVTLKIVRGPLVDEVHQQFASWIYQVIRVYRDKDHAEVEYTIGPIPTDDSVGKEVITRMTGNMVTNKLFYTDSNGRDFLKRVGTISTNGEREIGELIAKAMGKLGTEGVSTIQEGKTLFNELEVGEGMKLDRGYISPYFVTNQKNQKCEMDDALILIHEKKISSLNGIVKVLALALERQRPLLIVAEDVESEALATLILNKISTGIRVCAIKAPGFGENKKSGLQDLAVPTGGQVLTEELGLYLDEVNLDMLGSLSTADDDKEKLQGRLAKLSGGGAASLSEGFFVIINNLWELRNECIEQSFDNNVRDYRADWPLIVTQPVAGNYYPINLGIYMEDQKAEFSVLVDRASGGSSINDGEIELMLHRRILNDDSRGVGEPLDETVCANNTCEGLTVRGNYYIGVNELGAGARWRRTTGQEIYSPLLLAFSHENSEYWKSSHLTTATTMDANYSLPLNVALITLQDLVDGSVLLRLAHLYEAGEDPDNSTLAKVELKRMFAGKKIKTLKETSLSGNQIKSEIKRMTWEVKPEVGAGAAAAPIRGGPVDISSLTVELGPMEYLHRIKVGNAYDGPNYRKNHEPTCPDAEQKVLSEGEKLSATEADSGTTSSRDQSYPSSTVGPIPTYIVLPVKICYHTFTTDMINQIKLRIVSSLTYENFPGGHPFQY</sequence>
<evidence type="ECO:0000259" key="4">
    <source>
        <dbReference type="Pfam" id="PF07748"/>
    </source>
</evidence>
<feature type="domain" description="Glycosyl hydrolase family 38 C-terminal" evidence="4">
    <location>
        <begin position="56"/>
        <end position="212"/>
    </location>
</feature>
<dbReference type="SUPFAM" id="SSF54849">
    <property type="entry name" value="GroEL-intermediate domain like"/>
    <property type="match status" value="1"/>
</dbReference>
<dbReference type="PANTHER" id="PTHR11607:SF61">
    <property type="entry name" value="ALPHA-MANNOSIDASE"/>
    <property type="match status" value="1"/>
</dbReference>
<keyword evidence="7" id="KW-1185">Reference proteome</keyword>
<accession>A0A2Z7API9</accession>
<feature type="region of interest" description="Disordered" evidence="3">
    <location>
        <begin position="708"/>
        <end position="736"/>
    </location>
</feature>
<dbReference type="FunFam" id="2.60.40.1360:FF:000001">
    <property type="entry name" value="Alpha-mannosidase"/>
    <property type="match status" value="1"/>
</dbReference>
<evidence type="ECO:0008006" key="8">
    <source>
        <dbReference type="Google" id="ProtNLM"/>
    </source>
</evidence>
<comment type="similarity">
    <text evidence="1">Belongs to the chaperonin (HSP60) family.</text>
</comment>
<feature type="domain" description="Glycosyl hydrolase family 38 C-terminal" evidence="4">
    <location>
        <begin position="428"/>
        <end position="494"/>
    </location>
</feature>
<gene>
    <name evidence="6" type="ORF">F511_27700</name>
</gene>
<dbReference type="GO" id="GO:0006013">
    <property type="term" value="P:mannose metabolic process"/>
    <property type="evidence" value="ECO:0007669"/>
    <property type="project" value="InterPro"/>
</dbReference>
<dbReference type="SUPFAM" id="SSF74650">
    <property type="entry name" value="Galactose mutarotase-like"/>
    <property type="match status" value="2"/>
</dbReference>
<dbReference type="GO" id="GO:0004559">
    <property type="term" value="F:alpha-mannosidase activity"/>
    <property type="evidence" value="ECO:0007669"/>
    <property type="project" value="InterPro"/>
</dbReference>
<name>A0A2Z7API9_9LAMI</name>
<evidence type="ECO:0000256" key="1">
    <source>
        <dbReference type="ARBA" id="ARBA00006607"/>
    </source>
</evidence>
<dbReference type="Gene3D" id="2.70.98.30">
    <property type="entry name" value="Golgi alpha-mannosidase II, domain 4"/>
    <property type="match status" value="2"/>
</dbReference>
<dbReference type="InterPro" id="IPR027409">
    <property type="entry name" value="GroEL-like_apical_dom_sf"/>
</dbReference>
<feature type="compositionally biased region" description="Basic and acidic residues" evidence="3">
    <location>
        <begin position="708"/>
        <end position="717"/>
    </location>
</feature>
<dbReference type="OrthoDB" id="2016903at2759"/>
<dbReference type="FunFam" id="3.50.7.10:FF:000001">
    <property type="entry name" value="60 kDa chaperonin"/>
    <property type="match status" value="1"/>
</dbReference>
<evidence type="ECO:0000256" key="3">
    <source>
        <dbReference type="SAM" id="MobiDB-lite"/>
    </source>
</evidence>
<dbReference type="Gene3D" id="2.60.40.1180">
    <property type="entry name" value="Golgi alpha-mannosidase II"/>
    <property type="match status" value="1"/>
</dbReference>
<dbReference type="Proteomes" id="UP000250235">
    <property type="component" value="Unassembled WGS sequence"/>
</dbReference>
<organism evidence="6 7">
    <name type="scientific">Dorcoceras hygrometricum</name>
    <dbReference type="NCBI Taxonomy" id="472368"/>
    <lineage>
        <taxon>Eukaryota</taxon>
        <taxon>Viridiplantae</taxon>
        <taxon>Streptophyta</taxon>
        <taxon>Embryophyta</taxon>
        <taxon>Tracheophyta</taxon>
        <taxon>Spermatophyta</taxon>
        <taxon>Magnoliopsida</taxon>
        <taxon>eudicotyledons</taxon>
        <taxon>Gunneridae</taxon>
        <taxon>Pentapetalae</taxon>
        <taxon>asterids</taxon>
        <taxon>lamiids</taxon>
        <taxon>Lamiales</taxon>
        <taxon>Gesneriaceae</taxon>
        <taxon>Didymocarpoideae</taxon>
        <taxon>Trichosporeae</taxon>
        <taxon>Loxocarpinae</taxon>
        <taxon>Dorcoceras</taxon>
    </lineage>
</organism>
<dbReference type="InterPro" id="IPR027410">
    <property type="entry name" value="TCP-1-like_intermed_sf"/>
</dbReference>
<dbReference type="Gene3D" id="2.60.40.1360">
    <property type="match status" value="1"/>
</dbReference>
<dbReference type="InterPro" id="IPR013780">
    <property type="entry name" value="Glyco_hydro_b"/>
</dbReference>
<dbReference type="InterPro" id="IPR048534">
    <property type="entry name" value="Man2a1-like_dom"/>
</dbReference>
<dbReference type="Pfam" id="PF21260">
    <property type="entry name" value="Laman-like_dom"/>
    <property type="match status" value="1"/>
</dbReference>
<evidence type="ECO:0000256" key="2">
    <source>
        <dbReference type="ARBA" id="ARBA00023186"/>
    </source>
</evidence>
<evidence type="ECO:0000313" key="7">
    <source>
        <dbReference type="Proteomes" id="UP000250235"/>
    </source>
</evidence>
<dbReference type="AlphaFoldDB" id="A0A2Z7API9"/>
<dbReference type="InterPro" id="IPR011013">
    <property type="entry name" value="Gal_mutarotase_sf_dom"/>
</dbReference>
<evidence type="ECO:0000313" key="6">
    <source>
        <dbReference type="EMBL" id="KZV23774.1"/>
    </source>
</evidence>